<dbReference type="GO" id="GO:0003677">
    <property type="term" value="F:DNA binding"/>
    <property type="evidence" value="ECO:0007669"/>
    <property type="project" value="InterPro"/>
</dbReference>
<dbReference type="Pfam" id="PF00580">
    <property type="entry name" value="UvrD-helicase"/>
    <property type="match status" value="1"/>
</dbReference>
<evidence type="ECO:0000256" key="5">
    <source>
        <dbReference type="ARBA" id="ARBA00023235"/>
    </source>
</evidence>
<dbReference type="PANTHER" id="PTHR11070:SF3">
    <property type="entry name" value="DNA 3'-5' HELICASE"/>
    <property type="match status" value="1"/>
</dbReference>
<comment type="catalytic activity">
    <reaction evidence="6">
        <text>Couples ATP hydrolysis with the unwinding of duplex DNA by translocating in the 3'-5' direction.</text>
        <dbReference type="EC" id="5.6.2.4"/>
    </reaction>
</comment>
<gene>
    <name evidence="12" type="primary">recB</name>
    <name evidence="12" type="ORF">CLHOM_22750</name>
</gene>
<keyword evidence="4 9" id="KW-0067">ATP-binding</keyword>
<dbReference type="Gene3D" id="3.40.50.300">
    <property type="entry name" value="P-loop containing nucleotide triphosphate hydrolases"/>
    <property type="match status" value="3"/>
</dbReference>
<protein>
    <recommendedName>
        <fullName evidence="7">DNA 3'-5' helicase</fullName>
        <ecNumber evidence="7">5.6.2.4</ecNumber>
    </recommendedName>
</protein>
<reference evidence="13" key="1">
    <citation type="submission" date="2015-08" db="EMBL/GenBank/DDBJ databases">
        <title>Genome sequence of the strict anaerobe Clostridium homopropionicum LuHBu1 (DSM 5847T).</title>
        <authorList>
            <person name="Poehlein A."/>
            <person name="Beck M."/>
            <person name="Schiel-Bengelsdorf B."/>
            <person name="Bengelsdorf F.R."/>
            <person name="Daniel R."/>
            <person name="Duerre P."/>
        </authorList>
    </citation>
    <scope>NUCLEOTIDE SEQUENCE [LARGE SCALE GENOMIC DNA]</scope>
    <source>
        <strain evidence="13">DSM 5847</strain>
    </source>
</reference>
<accession>A0A0L6Z886</accession>
<evidence type="ECO:0000259" key="11">
    <source>
        <dbReference type="PROSITE" id="PS51198"/>
    </source>
</evidence>
<comment type="caution">
    <text evidence="12">The sequence shown here is derived from an EMBL/GenBank/DDBJ whole genome shotgun (WGS) entry which is preliminary data.</text>
</comment>
<evidence type="ECO:0000256" key="9">
    <source>
        <dbReference type="PROSITE-ProRule" id="PRU00560"/>
    </source>
</evidence>
<sequence length="687" mass="80296">MNLTKISSQNETKEKKIIKVICNCVDKKKSIIFSSGAGAGKTYALVECLKYVISTYNKELKYHNQKIICITYTNIATNEVKQRLGNASTVLVSTIHERIWDFIKNYKKELVQIHRENLSKKIEEMEQKIKTAKEYEQYRKLNDEQKKALQKIMNESKDIYYKYYNFNAKDFKKGLNDILTDFPGILNNVSNFKIIINTIFKLSNYHICKHNIDVSKPRYTSVEYNSTYNSDQLHKMRISHDTLLDYGLKIIEKYDLLKQIIIDKYPFIFIDEYQDTNESVVKIMNCLHQHSIKIGHELFIGYFGDVAQNIYNEGVGKKITQIQSDLKPINKEFNRRSTKEVIDIANKIRNDNIVQKSIFEDCVGGSVKFYTGNSDDVSNFIEKYLFEWEITHRNPLHCFVLTNKTVSKYSGFENLYNALSDTDTYSGSNYGQLNTELLSNDISKLGEIPSLLFRIIKLNDNIENNKTQLKDILPSELCINMNLENLENLVLLLKKITGNTLGEYVQNISQIYSKDIEGKYKKIIDRVFDIDNISFETFKSFLTEKLFSNLNDSDVENANTVIQSLLNININEYKLWYKYILNECDDKIIYHTYHGTKGLEFNNVIIIMENAFGKSRSYFDFFFKNYTELKTLNDADKDKFEQIRNLLYVSVSRAITNLRILYTDDVTNFKNGIEKIFGQIYTYQNNN</sequence>
<feature type="domain" description="UvrD-like helicase ATP-binding" evidence="11">
    <location>
        <begin position="14"/>
        <end position="351"/>
    </location>
</feature>
<dbReference type="Pfam" id="PF13361">
    <property type="entry name" value="UvrD_C"/>
    <property type="match status" value="1"/>
</dbReference>
<comment type="catalytic activity">
    <reaction evidence="8">
        <text>ATP + H2O = ADP + phosphate + H(+)</text>
        <dbReference type="Rhea" id="RHEA:13065"/>
        <dbReference type="ChEBI" id="CHEBI:15377"/>
        <dbReference type="ChEBI" id="CHEBI:15378"/>
        <dbReference type="ChEBI" id="CHEBI:30616"/>
        <dbReference type="ChEBI" id="CHEBI:43474"/>
        <dbReference type="ChEBI" id="CHEBI:456216"/>
        <dbReference type="EC" id="5.6.2.4"/>
    </reaction>
</comment>
<evidence type="ECO:0000256" key="6">
    <source>
        <dbReference type="ARBA" id="ARBA00034617"/>
    </source>
</evidence>
<dbReference type="GO" id="GO:0043138">
    <property type="term" value="F:3'-5' DNA helicase activity"/>
    <property type="evidence" value="ECO:0007669"/>
    <property type="project" value="TreeGrafter"/>
</dbReference>
<dbReference type="AlphaFoldDB" id="A0A0L6Z886"/>
<keyword evidence="13" id="KW-1185">Reference proteome</keyword>
<dbReference type="GO" id="GO:0000725">
    <property type="term" value="P:recombinational repair"/>
    <property type="evidence" value="ECO:0007669"/>
    <property type="project" value="TreeGrafter"/>
</dbReference>
<keyword evidence="2 9" id="KW-0378">Hydrolase</keyword>
<dbReference type="EC" id="5.6.2.4" evidence="7"/>
<dbReference type="RefSeq" id="WP_052221794.1">
    <property type="nucleotide sequence ID" value="NZ_LHUR01000027.1"/>
</dbReference>
<dbReference type="PANTHER" id="PTHR11070">
    <property type="entry name" value="UVRD / RECB / PCRA DNA HELICASE FAMILY MEMBER"/>
    <property type="match status" value="1"/>
</dbReference>
<dbReference type="SUPFAM" id="SSF52540">
    <property type="entry name" value="P-loop containing nucleoside triphosphate hydrolases"/>
    <property type="match status" value="1"/>
</dbReference>
<dbReference type="PATRIC" id="fig|1121318.3.peg.2287"/>
<evidence type="ECO:0000256" key="8">
    <source>
        <dbReference type="ARBA" id="ARBA00048988"/>
    </source>
</evidence>
<dbReference type="InterPro" id="IPR000212">
    <property type="entry name" value="DNA_helicase_UvrD/REP"/>
</dbReference>
<dbReference type="GO" id="GO:0005829">
    <property type="term" value="C:cytosol"/>
    <property type="evidence" value="ECO:0007669"/>
    <property type="project" value="TreeGrafter"/>
</dbReference>
<name>A0A0L6Z886_9CLOT</name>
<keyword evidence="3 9" id="KW-0347">Helicase</keyword>
<dbReference type="GO" id="GO:0008854">
    <property type="term" value="F:exodeoxyribonuclease V activity"/>
    <property type="evidence" value="ECO:0007669"/>
    <property type="project" value="UniProtKB-EC"/>
</dbReference>
<dbReference type="InterPro" id="IPR014016">
    <property type="entry name" value="UvrD-like_ATP-bd"/>
</dbReference>
<evidence type="ECO:0000256" key="4">
    <source>
        <dbReference type="ARBA" id="ARBA00022840"/>
    </source>
</evidence>
<dbReference type="PROSITE" id="PS51198">
    <property type="entry name" value="UVRD_HELICASE_ATP_BIND"/>
    <property type="match status" value="1"/>
</dbReference>
<evidence type="ECO:0000256" key="3">
    <source>
        <dbReference type="ARBA" id="ARBA00022806"/>
    </source>
</evidence>
<feature type="binding site" evidence="9">
    <location>
        <begin position="35"/>
        <end position="42"/>
    </location>
    <ligand>
        <name>ATP</name>
        <dbReference type="ChEBI" id="CHEBI:30616"/>
    </ligand>
</feature>
<keyword evidence="1 9" id="KW-0547">Nucleotide-binding</keyword>
<evidence type="ECO:0000256" key="2">
    <source>
        <dbReference type="ARBA" id="ARBA00022801"/>
    </source>
</evidence>
<organism evidence="12 13">
    <name type="scientific">Clostridium homopropionicum DSM 5847</name>
    <dbReference type="NCBI Taxonomy" id="1121318"/>
    <lineage>
        <taxon>Bacteria</taxon>
        <taxon>Bacillati</taxon>
        <taxon>Bacillota</taxon>
        <taxon>Clostridia</taxon>
        <taxon>Eubacteriales</taxon>
        <taxon>Clostridiaceae</taxon>
        <taxon>Clostridium</taxon>
    </lineage>
</organism>
<keyword evidence="5" id="KW-0413">Isomerase</keyword>
<dbReference type="GO" id="GO:0005524">
    <property type="term" value="F:ATP binding"/>
    <property type="evidence" value="ECO:0007669"/>
    <property type="project" value="UniProtKB-UniRule"/>
</dbReference>
<evidence type="ECO:0000313" key="12">
    <source>
        <dbReference type="EMBL" id="KOA19169.1"/>
    </source>
</evidence>
<evidence type="ECO:0000256" key="7">
    <source>
        <dbReference type="ARBA" id="ARBA00034808"/>
    </source>
</evidence>
<dbReference type="InterPro" id="IPR027417">
    <property type="entry name" value="P-loop_NTPase"/>
</dbReference>
<dbReference type="InterPro" id="IPR014017">
    <property type="entry name" value="DNA_helicase_UvrD-like_C"/>
</dbReference>
<dbReference type="Proteomes" id="UP000037043">
    <property type="component" value="Unassembled WGS sequence"/>
</dbReference>
<evidence type="ECO:0000256" key="1">
    <source>
        <dbReference type="ARBA" id="ARBA00022741"/>
    </source>
</evidence>
<proteinExistence type="predicted"/>
<dbReference type="EMBL" id="LHUR01000027">
    <property type="protein sequence ID" value="KOA19169.1"/>
    <property type="molecule type" value="Genomic_DNA"/>
</dbReference>
<keyword evidence="10" id="KW-0175">Coiled coil</keyword>
<evidence type="ECO:0000256" key="10">
    <source>
        <dbReference type="SAM" id="Coils"/>
    </source>
</evidence>
<feature type="coiled-coil region" evidence="10">
    <location>
        <begin position="108"/>
        <end position="158"/>
    </location>
</feature>
<dbReference type="STRING" id="36844.SAMN04488501_10632"/>
<evidence type="ECO:0000313" key="13">
    <source>
        <dbReference type="Proteomes" id="UP000037043"/>
    </source>
</evidence>